<reference evidence="2 3" key="1">
    <citation type="journal article" date="2018" name="Nat. Ecol. Evol.">
        <title>Pezizomycetes genomes reveal the molecular basis of ectomycorrhizal truffle lifestyle.</title>
        <authorList>
            <person name="Murat C."/>
            <person name="Payen T."/>
            <person name="Noel B."/>
            <person name="Kuo A."/>
            <person name="Morin E."/>
            <person name="Chen J."/>
            <person name="Kohler A."/>
            <person name="Krizsan K."/>
            <person name="Balestrini R."/>
            <person name="Da Silva C."/>
            <person name="Montanini B."/>
            <person name="Hainaut M."/>
            <person name="Levati E."/>
            <person name="Barry K.W."/>
            <person name="Belfiori B."/>
            <person name="Cichocki N."/>
            <person name="Clum A."/>
            <person name="Dockter R.B."/>
            <person name="Fauchery L."/>
            <person name="Guy J."/>
            <person name="Iotti M."/>
            <person name="Le Tacon F."/>
            <person name="Lindquist E.A."/>
            <person name="Lipzen A."/>
            <person name="Malagnac F."/>
            <person name="Mello A."/>
            <person name="Molinier V."/>
            <person name="Miyauchi S."/>
            <person name="Poulain J."/>
            <person name="Riccioni C."/>
            <person name="Rubini A."/>
            <person name="Sitrit Y."/>
            <person name="Splivallo R."/>
            <person name="Traeger S."/>
            <person name="Wang M."/>
            <person name="Zifcakova L."/>
            <person name="Wipf D."/>
            <person name="Zambonelli A."/>
            <person name="Paolocci F."/>
            <person name="Nowrousian M."/>
            <person name="Ottonello S."/>
            <person name="Baldrian P."/>
            <person name="Spatafora J.W."/>
            <person name="Henrissat B."/>
            <person name="Nagy L.G."/>
            <person name="Aury J.M."/>
            <person name="Wincker P."/>
            <person name="Grigoriev I.V."/>
            <person name="Bonfante P."/>
            <person name="Martin F.M."/>
        </authorList>
    </citation>
    <scope>NUCLEOTIDE SEQUENCE [LARGE SCALE GENOMIC DNA]</scope>
    <source>
        <strain evidence="2 3">120613-1</strain>
    </source>
</reference>
<sequence length="83" mass="9162">SATTPQPTLPDHDTPIPYLFHSPSTQHPPRQARNQPPKPSKQANKPSLPQFQKAQAQPPPNQNIIAPLIITTNHLPHLIPHPS</sequence>
<keyword evidence="3" id="KW-1185">Reference proteome</keyword>
<evidence type="ECO:0000313" key="2">
    <source>
        <dbReference type="EMBL" id="RPA98966.1"/>
    </source>
</evidence>
<feature type="compositionally biased region" description="Polar residues" evidence="1">
    <location>
        <begin position="22"/>
        <end position="34"/>
    </location>
</feature>
<evidence type="ECO:0000256" key="1">
    <source>
        <dbReference type="SAM" id="MobiDB-lite"/>
    </source>
</evidence>
<dbReference type="Proteomes" id="UP000276215">
    <property type="component" value="Unassembled WGS sequence"/>
</dbReference>
<feature type="non-terminal residue" evidence="2">
    <location>
        <position position="1"/>
    </location>
</feature>
<feature type="region of interest" description="Disordered" evidence="1">
    <location>
        <begin position="1"/>
        <end position="64"/>
    </location>
</feature>
<gene>
    <name evidence="2" type="ORF">L873DRAFT_1807666</name>
</gene>
<evidence type="ECO:0000313" key="3">
    <source>
        <dbReference type="Proteomes" id="UP000276215"/>
    </source>
</evidence>
<protein>
    <submittedName>
        <fullName evidence="2">Uncharacterized protein</fullName>
    </submittedName>
</protein>
<feature type="compositionally biased region" description="Low complexity" evidence="1">
    <location>
        <begin position="48"/>
        <end position="64"/>
    </location>
</feature>
<name>A0A3N4JL96_9PEZI</name>
<dbReference type="AlphaFoldDB" id="A0A3N4JL96"/>
<dbReference type="EMBL" id="ML120392">
    <property type="protein sequence ID" value="RPA98966.1"/>
    <property type="molecule type" value="Genomic_DNA"/>
</dbReference>
<accession>A0A3N4JL96</accession>
<proteinExistence type="predicted"/>
<organism evidence="2 3">
    <name type="scientific">Choiromyces venosus 120613-1</name>
    <dbReference type="NCBI Taxonomy" id="1336337"/>
    <lineage>
        <taxon>Eukaryota</taxon>
        <taxon>Fungi</taxon>
        <taxon>Dikarya</taxon>
        <taxon>Ascomycota</taxon>
        <taxon>Pezizomycotina</taxon>
        <taxon>Pezizomycetes</taxon>
        <taxon>Pezizales</taxon>
        <taxon>Tuberaceae</taxon>
        <taxon>Choiromyces</taxon>
    </lineage>
</organism>